<organism evidence="1 2">
    <name type="scientific">Symbiodinium necroappetens</name>
    <dbReference type="NCBI Taxonomy" id="1628268"/>
    <lineage>
        <taxon>Eukaryota</taxon>
        <taxon>Sar</taxon>
        <taxon>Alveolata</taxon>
        <taxon>Dinophyceae</taxon>
        <taxon>Suessiales</taxon>
        <taxon>Symbiodiniaceae</taxon>
        <taxon>Symbiodinium</taxon>
    </lineage>
</organism>
<name>A0A812PCV6_9DINO</name>
<accession>A0A812PCV6</accession>
<dbReference type="Proteomes" id="UP000601435">
    <property type="component" value="Unassembled WGS sequence"/>
</dbReference>
<gene>
    <name evidence="1" type="ORF">SNEC2469_LOCUS8670</name>
</gene>
<dbReference type="EMBL" id="CAJNJA010014228">
    <property type="protein sequence ID" value="CAE7338176.1"/>
    <property type="molecule type" value="Genomic_DNA"/>
</dbReference>
<reference evidence="1" key="1">
    <citation type="submission" date="2021-02" db="EMBL/GenBank/DDBJ databases">
        <authorList>
            <person name="Dougan E. K."/>
            <person name="Rhodes N."/>
            <person name="Thang M."/>
            <person name="Chan C."/>
        </authorList>
    </citation>
    <scope>NUCLEOTIDE SEQUENCE</scope>
</reference>
<sequence>ESRPQQMSRTQNFKDGFMRSLQSCASLVSAKNLDKEVIAKMPEAAEDLWVRTRRDAESMLRNPSMTASEFKKYAQELQGVIKDVASLFKHEIRLTESDSAKVVRQVAEKVAELVLKDLEKLMPICPHHLFNKRCEAHKGKGECPLEHPDVSKTHDSWQLLGISGGKATIFHGIGLNSWLGIVNICQNSVRTGQPCKGRCRWMHPEKYELQKIQEKLRNKCGTYYFDWAKVAHLEVVAEVLLQSLQGEGADLKIPNGFGCCFFKDGDKMLNVRLATILASAFLNKRCCDLGLEASTEVLLRMCRSLYRYPDPQAADLAKATLAEV</sequence>
<feature type="non-terminal residue" evidence="1">
    <location>
        <position position="1"/>
    </location>
</feature>
<dbReference type="AlphaFoldDB" id="A0A812PCV6"/>
<dbReference type="OrthoDB" id="440595at2759"/>
<proteinExistence type="predicted"/>
<keyword evidence="2" id="KW-1185">Reference proteome</keyword>
<feature type="non-terminal residue" evidence="1">
    <location>
        <position position="324"/>
    </location>
</feature>
<evidence type="ECO:0000313" key="2">
    <source>
        <dbReference type="Proteomes" id="UP000601435"/>
    </source>
</evidence>
<evidence type="ECO:0000313" key="1">
    <source>
        <dbReference type="EMBL" id="CAE7338176.1"/>
    </source>
</evidence>
<comment type="caution">
    <text evidence="1">The sequence shown here is derived from an EMBL/GenBank/DDBJ whole genome shotgun (WGS) entry which is preliminary data.</text>
</comment>
<protein>
    <submittedName>
        <fullName evidence="1">Uncharacterized protein</fullName>
    </submittedName>
</protein>